<name>A0AAD9UQU7_ACRCE</name>
<feature type="compositionally biased region" description="Polar residues" evidence="1">
    <location>
        <begin position="1"/>
        <end position="22"/>
    </location>
</feature>
<evidence type="ECO:0000259" key="2">
    <source>
        <dbReference type="Pfam" id="PF03372"/>
    </source>
</evidence>
<keyword evidence="4" id="KW-1185">Reference proteome</keyword>
<dbReference type="SUPFAM" id="SSF56219">
    <property type="entry name" value="DNase I-like"/>
    <property type="match status" value="1"/>
</dbReference>
<dbReference type="InterPro" id="IPR005135">
    <property type="entry name" value="Endo/exonuclease/phosphatase"/>
</dbReference>
<organism evidence="3 4">
    <name type="scientific">Acropora cervicornis</name>
    <name type="common">Staghorn coral</name>
    <dbReference type="NCBI Taxonomy" id="6130"/>
    <lineage>
        <taxon>Eukaryota</taxon>
        <taxon>Metazoa</taxon>
        <taxon>Cnidaria</taxon>
        <taxon>Anthozoa</taxon>
        <taxon>Hexacorallia</taxon>
        <taxon>Scleractinia</taxon>
        <taxon>Astrocoeniina</taxon>
        <taxon>Acroporidae</taxon>
        <taxon>Acropora</taxon>
    </lineage>
</organism>
<evidence type="ECO:0000313" key="3">
    <source>
        <dbReference type="EMBL" id="KAK2546616.1"/>
    </source>
</evidence>
<protein>
    <recommendedName>
        <fullName evidence="2">Endonuclease/exonuclease/phosphatase domain-containing protein</fullName>
    </recommendedName>
</protein>
<dbReference type="EMBL" id="JARQWQ010000389">
    <property type="protein sequence ID" value="KAK2546616.1"/>
    <property type="molecule type" value="Genomic_DNA"/>
</dbReference>
<evidence type="ECO:0000256" key="1">
    <source>
        <dbReference type="SAM" id="MobiDB-lite"/>
    </source>
</evidence>
<evidence type="ECO:0000313" key="4">
    <source>
        <dbReference type="Proteomes" id="UP001249851"/>
    </source>
</evidence>
<comment type="caution">
    <text evidence="3">The sequence shown here is derived from an EMBL/GenBank/DDBJ whole genome shotgun (WGS) entry which is preliminary data.</text>
</comment>
<gene>
    <name evidence="3" type="ORF">P5673_033785</name>
</gene>
<dbReference type="GO" id="GO:0003824">
    <property type="term" value="F:catalytic activity"/>
    <property type="evidence" value="ECO:0007669"/>
    <property type="project" value="InterPro"/>
</dbReference>
<dbReference type="AlphaFoldDB" id="A0AAD9UQU7"/>
<reference evidence="3" key="1">
    <citation type="journal article" date="2023" name="G3 (Bethesda)">
        <title>Whole genome assembly and annotation of the endangered Caribbean coral Acropora cervicornis.</title>
        <authorList>
            <person name="Selwyn J.D."/>
            <person name="Vollmer S.V."/>
        </authorList>
    </citation>
    <scope>NUCLEOTIDE SEQUENCE</scope>
    <source>
        <strain evidence="3">K2</strain>
    </source>
</reference>
<feature type="region of interest" description="Disordered" evidence="1">
    <location>
        <begin position="178"/>
        <end position="202"/>
    </location>
</feature>
<feature type="region of interest" description="Disordered" evidence="1">
    <location>
        <begin position="1"/>
        <end position="41"/>
    </location>
</feature>
<dbReference type="Pfam" id="PF03372">
    <property type="entry name" value="Exo_endo_phos"/>
    <property type="match status" value="1"/>
</dbReference>
<sequence length="218" mass="24401">MTESYIQRPSVPSGSGSTAQGNGQLGKGAEGAKNPWVRTGYHKRKRTGKPLILATWNVRTLLDRVEASRPERRTALVTRELKQYNVDIAALSETRFLDKGELSEVGSGYTIFWSGRKSERKAGVGFAVRTSLVSQLESQPKGINDRIMTMRLPLQDNRNATLISVYAPTMTNPDDIKEIRRKRRPQGKKPPKKLDVSQTKNPDVVLALQSELSKRLEQ</sequence>
<accession>A0AAD9UQU7</accession>
<feature type="compositionally biased region" description="Basic residues" evidence="1">
    <location>
        <begin position="179"/>
        <end position="191"/>
    </location>
</feature>
<dbReference type="Proteomes" id="UP001249851">
    <property type="component" value="Unassembled WGS sequence"/>
</dbReference>
<feature type="domain" description="Endonuclease/exonuclease/phosphatase" evidence="2">
    <location>
        <begin position="54"/>
        <end position="171"/>
    </location>
</feature>
<proteinExistence type="predicted"/>
<dbReference type="Gene3D" id="3.60.10.10">
    <property type="entry name" value="Endonuclease/exonuclease/phosphatase"/>
    <property type="match status" value="1"/>
</dbReference>
<feature type="non-terminal residue" evidence="3">
    <location>
        <position position="218"/>
    </location>
</feature>
<dbReference type="InterPro" id="IPR036691">
    <property type="entry name" value="Endo/exonu/phosph_ase_sf"/>
</dbReference>
<reference evidence="3" key="2">
    <citation type="journal article" date="2023" name="Science">
        <title>Genomic signatures of disease resistance in endangered staghorn corals.</title>
        <authorList>
            <person name="Vollmer S.V."/>
            <person name="Selwyn J.D."/>
            <person name="Despard B.A."/>
            <person name="Roesel C.L."/>
        </authorList>
    </citation>
    <scope>NUCLEOTIDE SEQUENCE</scope>
    <source>
        <strain evidence="3">K2</strain>
    </source>
</reference>